<dbReference type="InterPro" id="IPR038305">
    <property type="entry name" value="HeLo_sf"/>
</dbReference>
<dbReference type="Proteomes" id="UP001271007">
    <property type="component" value="Unassembled WGS sequence"/>
</dbReference>
<comment type="caution">
    <text evidence="2">The sequence shown here is derived from an EMBL/GenBank/DDBJ whole genome shotgun (WGS) entry which is preliminary data.</text>
</comment>
<reference evidence="2" key="1">
    <citation type="submission" date="2023-04" db="EMBL/GenBank/DDBJ databases">
        <title>Black Yeasts Isolated from many extreme environments.</title>
        <authorList>
            <person name="Coleine C."/>
            <person name="Stajich J.E."/>
            <person name="Selbmann L."/>
        </authorList>
    </citation>
    <scope>NUCLEOTIDE SEQUENCE</scope>
    <source>
        <strain evidence="2">CCFEE 5312</strain>
    </source>
</reference>
<name>A0AAJ0G437_9PEZI</name>
<dbReference type="Gene3D" id="1.20.120.1020">
    <property type="entry name" value="Prion-inhibition and propagation, HeLo domain"/>
    <property type="match status" value="1"/>
</dbReference>
<keyword evidence="3" id="KW-1185">Reference proteome</keyword>
<proteinExistence type="predicted"/>
<dbReference type="PANTHER" id="PTHR37542">
    <property type="entry name" value="HELO DOMAIN-CONTAINING PROTEIN-RELATED"/>
    <property type="match status" value="1"/>
</dbReference>
<dbReference type="AlphaFoldDB" id="A0AAJ0G437"/>
<dbReference type="EMBL" id="JAWDJX010000208">
    <property type="protein sequence ID" value="KAK3045538.1"/>
    <property type="molecule type" value="Genomic_DNA"/>
</dbReference>
<sequence>MEVAGLAISIASLASLFDTAIDAFRYLQVGKALGVDVQSACLQLDSAQLRLSRWGQAVGVGTATETVVSLQATSFPERDVRLAETLLGHIVNLFHQAEKESMRLRESQSPAGTTDLEANLSPESLALHKRVLDICRRRQHGTSLINKAKWAIYGREHLLSLVEEVGKSVNNLLELFPAAQQAQRKLCDLEIETIRGLSSWPDFLEIAKTQDKMLADIAASLPGKSVSNTYHSWNNHDSTKVMHQIAGDQIVHGGQTFSF</sequence>
<organism evidence="2 3">
    <name type="scientific">Extremus antarcticus</name>
    <dbReference type="NCBI Taxonomy" id="702011"/>
    <lineage>
        <taxon>Eukaryota</taxon>
        <taxon>Fungi</taxon>
        <taxon>Dikarya</taxon>
        <taxon>Ascomycota</taxon>
        <taxon>Pezizomycotina</taxon>
        <taxon>Dothideomycetes</taxon>
        <taxon>Dothideomycetidae</taxon>
        <taxon>Mycosphaerellales</taxon>
        <taxon>Extremaceae</taxon>
        <taxon>Extremus</taxon>
    </lineage>
</organism>
<dbReference type="PANTHER" id="PTHR37542:SF3">
    <property type="entry name" value="PRION-INHIBITION AND PROPAGATION HELO DOMAIN-CONTAINING PROTEIN"/>
    <property type="match status" value="1"/>
</dbReference>
<protein>
    <recommendedName>
        <fullName evidence="1">Prion-inhibition and propagation HeLo domain-containing protein</fullName>
    </recommendedName>
</protein>
<evidence type="ECO:0000313" key="2">
    <source>
        <dbReference type="EMBL" id="KAK3045538.1"/>
    </source>
</evidence>
<dbReference type="Pfam" id="PF14479">
    <property type="entry name" value="HeLo"/>
    <property type="match status" value="1"/>
</dbReference>
<dbReference type="InterPro" id="IPR029498">
    <property type="entry name" value="HeLo_dom"/>
</dbReference>
<evidence type="ECO:0000259" key="1">
    <source>
        <dbReference type="Pfam" id="PF14479"/>
    </source>
</evidence>
<feature type="domain" description="Prion-inhibition and propagation HeLo" evidence="1">
    <location>
        <begin position="5"/>
        <end position="196"/>
    </location>
</feature>
<evidence type="ECO:0000313" key="3">
    <source>
        <dbReference type="Proteomes" id="UP001271007"/>
    </source>
</evidence>
<gene>
    <name evidence="2" type="ORF">LTR09_012891</name>
</gene>
<accession>A0AAJ0G437</accession>